<evidence type="ECO:0000313" key="1">
    <source>
        <dbReference type="EMBL" id="KAB2101399.1"/>
    </source>
</evidence>
<sequence length="74" mass="8138">MRLILDGLVLSIHHGCRMSLWTYANISNAVPTPVFSGLLSCTFCDLVLMVVSEQICDGNSVYSNAIIYLPHLIP</sequence>
<keyword evidence="2" id="KW-1185">Reference proteome</keyword>
<accession>A0ACB6FAE3</accession>
<protein>
    <submittedName>
        <fullName evidence="1">Uncharacterized protein</fullName>
    </submittedName>
</protein>
<dbReference type="EMBL" id="PDWZ02000011">
    <property type="protein sequence ID" value="KAB2101399.1"/>
    <property type="molecule type" value="Genomic_DNA"/>
</dbReference>
<comment type="caution">
    <text evidence="1">The sequence shown here is derived from an EMBL/GenBank/DDBJ whole genome shotgun (WGS) entry which is preliminary data.</text>
</comment>
<gene>
    <name evidence="1" type="ORF">AG0111_0g10323</name>
</gene>
<evidence type="ECO:0000313" key="2">
    <source>
        <dbReference type="Proteomes" id="UP000293547"/>
    </source>
</evidence>
<proteinExistence type="predicted"/>
<dbReference type="Proteomes" id="UP000293547">
    <property type="component" value="Unassembled WGS sequence"/>
</dbReference>
<reference evidence="1 2" key="1">
    <citation type="journal article" date="2019" name="bioRxiv">
        <title>Genomics, evolutionary history and diagnostics of the Alternaria alternata species group including apple and Asian pear pathotypes.</title>
        <authorList>
            <person name="Armitage A.D."/>
            <person name="Cockerton H.M."/>
            <person name="Sreenivasaprasad S."/>
            <person name="Woodhall J.W."/>
            <person name="Lane C.R."/>
            <person name="Harrison R.J."/>
            <person name="Clarkson J.P."/>
        </authorList>
    </citation>
    <scope>NUCLEOTIDE SEQUENCE [LARGE SCALE GENOMIC DNA]</scope>
    <source>
        <strain evidence="1 2">FERA 650</strain>
    </source>
</reference>
<organism evidence="1 2">
    <name type="scientific">Alternaria gaisen</name>
    <dbReference type="NCBI Taxonomy" id="167740"/>
    <lineage>
        <taxon>Eukaryota</taxon>
        <taxon>Fungi</taxon>
        <taxon>Dikarya</taxon>
        <taxon>Ascomycota</taxon>
        <taxon>Pezizomycotina</taxon>
        <taxon>Dothideomycetes</taxon>
        <taxon>Pleosporomycetidae</taxon>
        <taxon>Pleosporales</taxon>
        <taxon>Pleosporineae</taxon>
        <taxon>Pleosporaceae</taxon>
        <taxon>Alternaria</taxon>
        <taxon>Alternaria sect. Alternaria</taxon>
    </lineage>
</organism>
<name>A0ACB6FAE3_9PLEO</name>